<evidence type="ECO:0000256" key="1">
    <source>
        <dbReference type="SAM" id="MobiDB-lite"/>
    </source>
</evidence>
<protein>
    <submittedName>
        <fullName evidence="3">Mitochondrial resolvase Ydc2</fullName>
    </submittedName>
</protein>
<dbReference type="PANTHER" id="PTHR28072">
    <property type="entry name" value="CRUCIFORM CUTTING ENDONUCLEASE 1, MITOCHONDRIAL-RELATED"/>
    <property type="match status" value="1"/>
</dbReference>
<feature type="compositionally biased region" description="Low complexity" evidence="1">
    <location>
        <begin position="54"/>
        <end position="66"/>
    </location>
</feature>
<dbReference type="InterPro" id="IPR012337">
    <property type="entry name" value="RNaseH-like_sf"/>
</dbReference>
<dbReference type="CDD" id="cd16963">
    <property type="entry name" value="CCE1"/>
    <property type="match status" value="1"/>
</dbReference>
<evidence type="ECO:0000313" key="3">
    <source>
        <dbReference type="EMBL" id="KAB8070524.1"/>
    </source>
</evidence>
<dbReference type="Proteomes" id="UP000326565">
    <property type="component" value="Unassembled WGS sequence"/>
</dbReference>
<dbReference type="InterPro" id="IPR003034">
    <property type="entry name" value="SAP_dom"/>
</dbReference>
<dbReference type="GO" id="GO:0005739">
    <property type="term" value="C:mitochondrion"/>
    <property type="evidence" value="ECO:0007669"/>
    <property type="project" value="TreeGrafter"/>
</dbReference>
<dbReference type="Gene3D" id="3.30.420.10">
    <property type="entry name" value="Ribonuclease H-like superfamily/Ribonuclease H"/>
    <property type="match status" value="1"/>
</dbReference>
<dbReference type="Pfam" id="PF02037">
    <property type="entry name" value="SAP"/>
    <property type="match status" value="1"/>
</dbReference>
<dbReference type="InterPro" id="IPR039197">
    <property type="entry name" value="Mrs1/Cce1"/>
</dbReference>
<dbReference type="SUPFAM" id="SSF53098">
    <property type="entry name" value="Ribonuclease H-like"/>
    <property type="match status" value="1"/>
</dbReference>
<dbReference type="AlphaFoldDB" id="A0A5N5WTK2"/>
<dbReference type="GO" id="GO:0000402">
    <property type="term" value="F:crossed form four-way junction DNA binding"/>
    <property type="evidence" value="ECO:0007669"/>
    <property type="project" value="TreeGrafter"/>
</dbReference>
<dbReference type="Pfam" id="PF09159">
    <property type="entry name" value="Ydc2-catalyt"/>
    <property type="match status" value="1"/>
</dbReference>
<dbReference type="OrthoDB" id="5552842at2759"/>
<feature type="region of interest" description="Disordered" evidence="1">
    <location>
        <begin position="51"/>
        <end position="77"/>
    </location>
</feature>
<dbReference type="GO" id="GO:0000403">
    <property type="term" value="F:Y-form DNA binding"/>
    <property type="evidence" value="ECO:0007669"/>
    <property type="project" value="TreeGrafter"/>
</dbReference>
<dbReference type="EMBL" id="ML732300">
    <property type="protein sequence ID" value="KAB8070524.1"/>
    <property type="molecule type" value="Genomic_DNA"/>
</dbReference>
<dbReference type="GO" id="GO:0070336">
    <property type="term" value="F:flap-structured DNA binding"/>
    <property type="evidence" value="ECO:0007669"/>
    <property type="project" value="TreeGrafter"/>
</dbReference>
<reference evidence="3 4" key="1">
    <citation type="submission" date="2019-04" db="EMBL/GenBank/DDBJ databases">
        <title>Friends and foes A comparative genomics study of 23 Aspergillus species from section Flavi.</title>
        <authorList>
            <consortium name="DOE Joint Genome Institute"/>
            <person name="Kjaerbolling I."/>
            <person name="Vesth T."/>
            <person name="Frisvad J.C."/>
            <person name="Nybo J.L."/>
            <person name="Theobald S."/>
            <person name="Kildgaard S."/>
            <person name="Isbrandt T."/>
            <person name="Kuo A."/>
            <person name="Sato A."/>
            <person name="Lyhne E.K."/>
            <person name="Kogle M.E."/>
            <person name="Wiebenga A."/>
            <person name="Kun R.S."/>
            <person name="Lubbers R.J."/>
            <person name="Makela M.R."/>
            <person name="Barry K."/>
            <person name="Chovatia M."/>
            <person name="Clum A."/>
            <person name="Daum C."/>
            <person name="Haridas S."/>
            <person name="He G."/>
            <person name="LaButti K."/>
            <person name="Lipzen A."/>
            <person name="Mondo S."/>
            <person name="Riley R."/>
            <person name="Salamov A."/>
            <person name="Simmons B.A."/>
            <person name="Magnuson J.K."/>
            <person name="Henrissat B."/>
            <person name="Mortensen U.H."/>
            <person name="Larsen T.O."/>
            <person name="Devries R.P."/>
            <person name="Grigoriev I.V."/>
            <person name="Machida M."/>
            <person name="Baker S.E."/>
            <person name="Andersen M.R."/>
        </authorList>
    </citation>
    <scope>NUCLEOTIDE SEQUENCE [LARGE SCALE GENOMIC DNA]</scope>
    <source>
        <strain evidence="3 4">CBS 151.66</strain>
    </source>
</reference>
<proteinExistence type="predicted"/>
<evidence type="ECO:0000313" key="4">
    <source>
        <dbReference type="Proteomes" id="UP000326565"/>
    </source>
</evidence>
<name>A0A5N5WTK2_9EURO</name>
<gene>
    <name evidence="3" type="ORF">BDV29DRAFT_197993</name>
</gene>
<feature type="domain" description="SAP" evidence="2">
    <location>
        <begin position="14"/>
        <end position="48"/>
    </location>
</feature>
<dbReference type="InterPro" id="IPR015242">
    <property type="entry name" value="Ydc2_cat"/>
</dbReference>
<sequence length="392" mass="42695">MRYSPTLLNPTSWLNSLKISELQRIAQATGIRTAGPKPALISRLGTELAQYEFPSSSSSSHNQPQKQQPPPSSKNKNLSILSIDMGIRNLAFAHLTVPNPTSTPGHSTTPTLNAWHRLAVSDLSPDSTITTTTNTSALDRATLPQNTGSEAADLTLKGSFSPPLYAEQAYALITTLLATYQPTHVLIERQRFRTGSGSAVQEWTLKVGVFEGMLYAVLYTLKRERVGGGSAPVVLGVEPQRVARFWGDGGVNGDGEGAKKVKRTSREGKRVKIDLVGGWLDSAVAVNDGVVPISDEVRTDLKVEVGGDQELRGLVDSYLVKWKRMEKEMEKSAKKVRPNDKIGENGFPRGIVANIGKLDDLADCLLQGVTWLDWQIMRNRVLREGAQAVGIE</sequence>
<dbReference type="PROSITE" id="PS50800">
    <property type="entry name" value="SAP"/>
    <property type="match status" value="1"/>
</dbReference>
<accession>A0A5N5WTK2</accession>
<evidence type="ECO:0000259" key="2">
    <source>
        <dbReference type="PROSITE" id="PS50800"/>
    </source>
</evidence>
<dbReference type="InterPro" id="IPR036397">
    <property type="entry name" value="RNaseH_sf"/>
</dbReference>
<keyword evidence="4" id="KW-1185">Reference proteome</keyword>
<organism evidence="3 4">
    <name type="scientific">Aspergillus leporis</name>
    <dbReference type="NCBI Taxonomy" id="41062"/>
    <lineage>
        <taxon>Eukaryota</taxon>
        <taxon>Fungi</taxon>
        <taxon>Dikarya</taxon>
        <taxon>Ascomycota</taxon>
        <taxon>Pezizomycotina</taxon>
        <taxon>Eurotiomycetes</taxon>
        <taxon>Eurotiomycetidae</taxon>
        <taxon>Eurotiales</taxon>
        <taxon>Aspergillaceae</taxon>
        <taxon>Aspergillus</taxon>
        <taxon>Aspergillus subgen. Circumdati</taxon>
    </lineage>
</organism>
<dbReference type="GO" id="GO:0004520">
    <property type="term" value="F:DNA endonuclease activity"/>
    <property type="evidence" value="ECO:0007669"/>
    <property type="project" value="TreeGrafter"/>
</dbReference>
<dbReference type="PANTHER" id="PTHR28072:SF1">
    <property type="entry name" value="CRUCIFORM CUTTING ENDONUCLEASE 1, MITOCHONDRIAL-RELATED"/>
    <property type="match status" value="1"/>
</dbReference>